<sequence>MPTCAISAAGELWAPYLTEVYGASSLVMLRLDKDAAKWVEVVTFMLKFPSLGADMQSDTIAALQGYVVIGDTSLLSLWPFNLFYVFNCST</sequence>
<keyword evidence="2" id="KW-1185">Reference proteome</keyword>
<dbReference type="Proteomes" id="UP000636709">
    <property type="component" value="Unassembled WGS sequence"/>
</dbReference>
<gene>
    <name evidence="1" type="ORF">HU200_054339</name>
</gene>
<evidence type="ECO:0000313" key="2">
    <source>
        <dbReference type="Proteomes" id="UP000636709"/>
    </source>
</evidence>
<dbReference type="EMBL" id="JACEFO010002346">
    <property type="protein sequence ID" value="KAF8665015.1"/>
    <property type="molecule type" value="Genomic_DNA"/>
</dbReference>
<name>A0A835E777_9POAL</name>
<proteinExistence type="predicted"/>
<dbReference type="AlphaFoldDB" id="A0A835E777"/>
<evidence type="ECO:0000313" key="1">
    <source>
        <dbReference type="EMBL" id="KAF8665015.1"/>
    </source>
</evidence>
<organism evidence="1 2">
    <name type="scientific">Digitaria exilis</name>
    <dbReference type="NCBI Taxonomy" id="1010633"/>
    <lineage>
        <taxon>Eukaryota</taxon>
        <taxon>Viridiplantae</taxon>
        <taxon>Streptophyta</taxon>
        <taxon>Embryophyta</taxon>
        <taxon>Tracheophyta</taxon>
        <taxon>Spermatophyta</taxon>
        <taxon>Magnoliopsida</taxon>
        <taxon>Liliopsida</taxon>
        <taxon>Poales</taxon>
        <taxon>Poaceae</taxon>
        <taxon>PACMAD clade</taxon>
        <taxon>Panicoideae</taxon>
        <taxon>Panicodae</taxon>
        <taxon>Paniceae</taxon>
        <taxon>Anthephorinae</taxon>
        <taxon>Digitaria</taxon>
    </lineage>
</organism>
<comment type="caution">
    <text evidence="1">The sequence shown here is derived from an EMBL/GenBank/DDBJ whole genome shotgun (WGS) entry which is preliminary data.</text>
</comment>
<protein>
    <submittedName>
        <fullName evidence="1">Uncharacterized protein</fullName>
    </submittedName>
</protein>
<reference evidence="1" key="1">
    <citation type="submission" date="2020-07" db="EMBL/GenBank/DDBJ databases">
        <title>Genome sequence and genetic diversity analysis of an under-domesticated orphan crop, white fonio (Digitaria exilis).</title>
        <authorList>
            <person name="Bennetzen J.L."/>
            <person name="Chen S."/>
            <person name="Ma X."/>
            <person name="Wang X."/>
            <person name="Yssel A.E.J."/>
            <person name="Chaluvadi S.R."/>
            <person name="Johnson M."/>
            <person name="Gangashetty P."/>
            <person name="Hamidou F."/>
            <person name="Sanogo M.D."/>
            <person name="Zwaenepoel A."/>
            <person name="Wallace J."/>
            <person name="Van De Peer Y."/>
            <person name="Van Deynze A."/>
        </authorList>
    </citation>
    <scope>NUCLEOTIDE SEQUENCE</scope>
    <source>
        <tissue evidence="1">Leaves</tissue>
    </source>
</reference>
<accession>A0A835E777</accession>